<name>A0A0E9UC54_ANGAN</name>
<proteinExistence type="predicted"/>
<reference evidence="1" key="1">
    <citation type="submission" date="2014-11" db="EMBL/GenBank/DDBJ databases">
        <authorList>
            <person name="Amaro Gonzalez C."/>
        </authorList>
    </citation>
    <scope>NUCLEOTIDE SEQUENCE</scope>
</reference>
<protein>
    <submittedName>
        <fullName evidence="1">Uncharacterized protein</fullName>
    </submittedName>
</protein>
<dbReference type="EMBL" id="GBXM01045807">
    <property type="protein sequence ID" value="JAH62770.1"/>
    <property type="molecule type" value="Transcribed_RNA"/>
</dbReference>
<accession>A0A0E9UC54</accession>
<organism evidence="1">
    <name type="scientific">Anguilla anguilla</name>
    <name type="common">European freshwater eel</name>
    <name type="synonym">Muraena anguilla</name>
    <dbReference type="NCBI Taxonomy" id="7936"/>
    <lineage>
        <taxon>Eukaryota</taxon>
        <taxon>Metazoa</taxon>
        <taxon>Chordata</taxon>
        <taxon>Craniata</taxon>
        <taxon>Vertebrata</taxon>
        <taxon>Euteleostomi</taxon>
        <taxon>Actinopterygii</taxon>
        <taxon>Neopterygii</taxon>
        <taxon>Teleostei</taxon>
        <taxon>Anguilliformes</taxon>
        <taxon>Anguillidae</taxon>
        <taxon>Anguilla</taxon>
    </lineage>
</organism>
<evidence type="ECO:0000313" key="1">
    <source>
        <dbReference type="EMBL" id="JAH62770.1"/>
    </source>
</evidence>
<reference evidence="1" key="2">
    <citation type="journal article" date="2015" name="Fish Shellfish Immunol.">
        <title>Early steps in the European eel (Anguilla anguilla)-Vibrio vulnificus interaction in the gills: Role of the RtxA13 toxin.</title>
        <authorList>
            <person name="Callol A."/>
            <person name="Pajuelo D."/>
            <person name="Ebbesson L."/>
            <person name="Teles M."/>
            <person name="MacKenzie S."/>
            <person name="Amaro C."/>
        </authorList>
    </citation>
    <scope>NUCLEOTIDE SEQUENCE</scope>
</reference>
<dbReference type="AlphaFoldDB" id="A0A0E9UC54"/>
<sequence length="34" mass="3664">MEENAPLTRDLCRGLSKFVPPGASSNQPPYIGFA</sequence>